<evidence type="ECO:0000313" key="11">
    <source>
        <dbReference type="EMBL" id="EHQ26017.1"/>
    </source>
</evidence>
<organism evidence="11 12">
    <name type="scientific">Mucilaginibacter paludis DSM 18603</name>
    <dbReference type="NCBI Taxonomy" id="714943"/>
    <lineage>
        <taxon>Bacteria</taxon>
        <taxon>Pseudomonadati</taxon>
        <taxon>Bacteroidota</taxon>
        <taxon>Sphingobacteriia</taxon>
        <taxon>Sphingobacteriales</taxon>
        <taxon>Sphingobacteriaceae</taxon>
        <taxon>Mucilaginibacter</taxon>
    </lineage>
</organism>
<evidence type="ECO:0000256" key="3">
    <source>
        <dbReference type="ARBA" id="ARBA00022692"/>
    </source>
</evidence>
<dbReference type="InterPro" id="IPR018062">
    <property type="entry name" value="HTH_AraC-typ_CS"/>
</dbReference>
<evidence type="ECO:0000313" key="12">
    <source>
        <dbReference type="Proteomes" id="UP000002774"/>
    </source>
</evidence>
<comment type="subcellular location">
    <subcellularLocation>
        <location evidence="1">Cell membrane</location>
        <topology evidence="1">Multi-pass membrane protein</topology>
    </subcellularLocation>
</comment>
<sequence>MVTIVLIAMAAEALLKQDTDRQLTKPISDRSDAREKGRRLKEIVAASRFYEDTELTLATLALKLHIHPHDLSRMINQGLEKNFNDFINEFRVREIARKMRDPANDRLTLLGIAYDSGFNSERTFHRVFKEITNKTPLEYKNKLRKKLPIDKLATQQIKTFDGKTYTVAGVVKNYHYKPLTEKIGPQFFTMDTANSYGMVYIKIKPGTEKASLQYIAKTFKRLFPMNPFIYAFKQEQNEQSYATEARWKQIILFSAVLTIFISCIGLFGLSVLAVEKRVKEIGVRKVLGASVSSIVTMLSVDFLKLIFISLAISVPFAWIATSQWLQHYPYRILLGWWLFVLGGALVIIIALVTISFQSIKVAVTNPVKSLRSE</sequence>
<dbReference type="STRING" id="714943.Mucpa_1868"/>
<dbReference type="Proteomes" id="UP000002774">
    <property type="component" value="Chromosome"/>
</dbReference>
<keyword evidence="7 9" id="KW-0472">Membrane</keyword>
<dbReference type="PANTHER" id="PTHR43280">
    <property type="entry name" value="ARAC-FAMILY TRANSCRIPTIONAL REGULATOR"/>
    <property type="match status" value="1"/>
</dbReference>
<evidence type="ECO:0000256" key="4">
    <source>
        <dbReference type="ARBA" id="ARBA00022989"/>
    </source>
</evidence>
<proteinExistence type="predicted"/>
<dbReference type="InterPro" id="IPR003838">
    <property type="entry name" value="ABC3_permease_C"/>
</dbReference>
<dbReference type="PROSITE" id="PS00041">
    <property type="entry name" value="HTH_ARAC_FAMILY_1"/>
    <property type="match status" value="1"/>
</dbReference>
<dbReference type="Gene3D" id="1.10.10.60">
    <property type="entry name" value="Homeodomain-like"/>
    <property type="match status" value="2"/>
</dbReference>
<keyword evidence="5" id="KW-0805">Transcription regulation</keyword>
<keyword evidence="12" id="KW-1185">Reference proteome</keyword>
<dbReference type="SMART" id="SM00342">
    <property type="entry name" value="HTH_ARAC"/>
    <property type="match status" value="1"/>
</dbReference>
<gene>
    <name evidence="11" type="ORF">Mucpa_1868</name>
</gene>
<accession>H1YBQ4</accession>
<reference evidence="11" key="1">
    <citation type="submission" date="2011-09" db="EMBL/GenBank/DDBJ databases">
        <title>The permanent draft genome of Mucilaginibacter paludis DSM 18603.</title>
        <authorList>
            <consortium name="US DOE Joint Genome Institute (JGI-PGF)"/>
            <person name="Lucas S."/>
            <person name="Han J."/>
            <person name="Lapidus A."/>
            <person name="Bruce D."/>
            <person name="Goodwin L."/>
            <person name="Pitluck S."/>
            <person name="Peters L."/>
            <person name="Kyrpides N."/>
            <person name="Mavromatis K."/>
            <person name="Ivanova N."/>
            <person name="Mikhailova N."/>
            <person name="Held B."/>
            <person name="Detter J.C."/>
            <person name="Tapia R."/>
            <person name="Han C."/>
            <person name="Land M."/>
            <person name="Hauser L."/>
            <person name="Markowitz V."/>
            <person name="Cheng J.-F."/>
            <person name="Hugenholtz P."/>
            <person name="Woyke T."/>
            <person name="Wu D."/>
            <person name="Tindall B."/>
            <person name="Brambilla E."/>
            <person name="Klenk H.-P."/>
            <person name="Eisen J.A."/>
        </authorList>
    </citation>
    <scope>NUCLEOTIDE SEQUENCE [LARGE SCALE GENOMIC DNA]</scope>
    <source>
        <strain evidence="11">DSM 18603</strain>
    </source>
</reference>
<evidence type="ECO:0000256" key="1">
    <source>
        <dbReference type="ARBA" id="ARBA00004651"/>
    </source>
</evidence>
<dbReference type="eggNOG" id="COG2207">
    <property type="taxonomic scope" value="Bacteria"/>
</dbReference>
<name>H1YBQ4_9SPHI</name>
<dbReference type="eggNOG" id="COG0577">
    <property type="taxonomic scope" value="Bacteria"/>
</dbReference>
<keyword evidence="6" id="KW-0238">DNA-binding</keyword>
<dbReference type="SUPFAM" id="SSF46689">
    <property type="entry name" value="Homeodomain-like"/>
    <property type="match status" value="1"/>
</dbReference>
<dbReference type="Pfam" id="PF12833">
    <property type="entry name" value="HTH_18"/>
    <property type="match status" value="1"/>
</dbReference>
<keyword evidence="2" id="KW-1003">Cell membrane</keyword>
<evidence type="ECO:0000259" key="10">
    <source>
        <dbReference type="PROSITE" id="PS01124"/>
    </source>
</evidence>
<dbReference type="PROSITE" id="PS01124">
    <property type="entry name" value="HTH_ARAC_FAMILY_2"/>
    <property type="match status" value="1"/>
</dbReference>
<dbReference type="GO" id="GO:0003700">
    <property type="term" value="F:DNA-binding transcription factor activity"/>
    <property type="evidence" value="ECO:0007669"/>
    <property type="project" value="InterPro"/>
</dbReference>
<feature type="transmembrane region" description="Helical" evidence="9">
    <location>
        <begin position="334"/>
        <end position="356"/>
    </location>
</feature>
<dbReference type="EMBL" id="CM001403">
    <property type="protein sequence ID" value="EHQ26017.1"/>
    <property type="molecule type" value="Genomic_DNA"/>
</dbReference>
<dbReference type="GO" id="GO:0043565">
    <property type="term" value="F:sequence-specific DNA binding"/>
    <property type="evidence" value="ECO:0007669"/>
    <property type="project" value="InterPro"/>
</dbReference>
<dbReference type="InterPro" id="IPR009057">
    <property type="entry name" value="Homeodomain-like_sf"/>
</dbReference>
<evidence type="ECO:0000256" key="2">
    <source>
        <dbReference type="ARBA" id="ARBA00022475"/>
    </source>
</evidence>
<dbReference type="Pfam" id="PF02687">
    <property type="entry name" value="FtsX"/>
    <property type="match status" value="1"/>
</dbReference>
<dbReference type="HOGENOM" id="CLU_741498_0_0_10"/>
<dbReference type="InterPro" id="IPR018060">
    <property type="entry name" value="HTH_AraC"/>
</dbReference>
<evidence type="ECO:0000256" key="5">
    <source>
        <dbReference type="ARBA" id="ARBA00023015"/>
    </source>
</evidence>
<feature type="transmembrane region" description="Helical" evidence="9">
    <location>
        <begin position="286"/>
        <end position="314"/>
    </location>
</feature>
<feature type="domain" description="HTH araC/xylS-type" evidence="10">
    <location>
        <begin position="38"/>
        <end position="142"/>
    </location>
</feature>
<dbReference type="AlphaFoldDB" id="H1YBQ4"/>
<dbReference type="GO" id="GO:0005886">
    <property type="term" value="C:plasma membrane"/>
    <property type="evidence" value="ECO:0007669"/>
    <property type="project" value="UniProtKB-SubCell"/>
</dbReference>
<evidence type="ECO:0000256" key="7">
    <source>
        <dbReference type="ARBA" id="ARBA00023136"/>
    </source>
</evidence>
<keyword evidence="4 9" id="KW-1133">Transmembrane helix</keyword>
<protein>
    <recommendedName>
        <fullName evidence="10">HTH araC/xylS-type domain-containing protein</fullName>
    </recommendedName>
</protein>
<evidence type="ECO:0000256" key="9">
    <source>
        <dbReference type="SAM" id="Phobius"/>
    </source>
</evidence>
<evidence type="ECO:0000256" key="6">
    <source>
        <dbReference type="ARBA" id="ARBA00023125"/>
    </source>
</evidence>
<feature type="transmembrane region" description="Helical" evidence="9">
    <location>
        <begin position="250"/>
        <end position="274"/>
    </location>
</feature>
<evidence type="ECO:0000256" key="8">
    <source>
        <dbReference type="ARBA" id="ARBA00023163"/>
    </source>
</evidence>
<keyword evidence="3 9" id="KW-0812">Transmembrane</keyword>
<keyword evidence="8" id="KW-0804">Transcription</keyword>
<dbReference type="PANTHER" id="PTHR43280:SF29">
    <property type="entry name" value="ARAC-FAMILY TRANSCRIPTIONAL REGULATOR"/>
    <property type="match status" value="1"/>
</dbReference>